<proteinExistence type="inferred from homology"/>
<evidence type="ECO:0000256" key="4">
    <source>
        <dbReference type="PROSITE-ProRule" id="PRU00284"/>
    </source>
</evidence>
<feature type="domain" description="Methyl-accepting transducer" evidence="6">
    <location>
        <begin position="272"/>
        <end position="501"/>
    </location>
</feature>
<dbReference type="InterPro" id="IPR004089">
    <property type="entry name" value="MCPsignal_dom"/>
</dbReference>
<evidence type="ECO:0000256" key="5">
    <source>
        <dbReference type="SAM" id="Phobius"/>
    </source>
</evidence>
<name>A0A368XNA7_9BURK</name>
<dbReference type="InterPro" id="IPR004090">
    <property type="entry name" value="Chemotax_Me-accpt_rcpt"/>
</dbReference>
<evidence type="ECO:0000256" key="1">
    <source>
        <dbReference type="ARBA" id="ARBA00004370"/>
    </source>
</evidence>
<dbReference type="SMART" id="SM00283">
    <property type="entry name" value="MA"/>
    <property type="match status" value="1"/>
</dbReference>
<dbReference type="CDD" id="cd11386">
    <property type="entry name" value="MCP_signal"/>
    <property type="match status" value="1"/>
</dbReference>
<dbReference type="PROSITE" id="PS50885">
    <property type="entry name" value="HAMP"/>
    <property type="match status" value="1"/>
</dbReference>
<dbReference type="FunFam" id="1.10.287.950:FF:000001">
    <property type="entry name" value="Methyl-accepting chemotaxis sensory transducer"/>
    <property type="match status" value="1"/>
</dbReference>
<dbReference type="PRINTS" id="PR00260">
    <property type="entry name" value="CHEMTRNSDUCR"/>
</dbReference>
<keyword evidence="5" id="KW-0812">Transmembrane</keyword>
<dbReference type="GO" id="GO:0004888">
    <property type="term" value="F:transmembrane signaling receptor activity"/>
    <property type="evidence" value="ECO:0007669"/>
    <property type="project" value="InterPro"/>
</dbReference>
<evidence type="ECO:0000259" key="7">
    <source>
        <dbReference type="PROSITE" id="PS50885"/>
    </source>
</evidence>
<keyword evidence="9" id="KW-1185">Reference proteome</keyword>
<dbReference type="InterPro" id="IPR051310">
    <property type="entry name" value="MCP_chemotaxis"/>
</dbReference>
<comment type="subcellular location">
    <subcellularLocation>
        <location evidence="1">Membrane</location>
    </subcellularLocation>
</comment>
<keyword evidence="5" id="KW-0472">Membrane</keyword>
<dbReference type="Pfam" id="PF12729">
    <property type="entry name" value="4HB_MCP_1"/>
    <property type="match status" value="1"/>
</dbReference>
<accession>A0A368XNA7</accession>
<evidence type="ECO:0000313" key="8">
    <source>
        <dbReference type="EMBL" id="RCW69481.1"/>
    </source>
</evidence>
<organism evidence="8 9">
    <name type="scientific">Pseudorhodoferax soli</name>
    <dbReference type="NCBI Taxonomy" id="545864"/>
    <lineage>
        <taxon>Bacteria</taxon>
        <taxon>Pseudomonadati</taxon>
        <taxon>Pseudomonadota</taxon>
        <taxon>Betaproteobacteria</taxon>
        <taxon>Burkholderiales</taxon>
        <taxon>Comamonadaceae</taxon>
    </lineage>
</organism>
<dbReference type="Gene3D" id="1.10.287.950">
    <property type="entry name" value="Methyl-accepting chemotaxis protein"/>
    <property type="match status" value="1"/>
</dbReference>
<feature type="domain" description="HAMP" evidence="7">
    <location>
        <begin position="215"/>
        <end position="267"/>
    </location>
</feature>
<dbReference type="InterPro" id="IPR024478">
    <property type="entry name" value="HlyB_4HB_MCP"/>
</dbReference>
<evidence type="ECO:0000256" key="2">
    <source>
        <dbReference type="ARBA" id="ARBA00022481"/>
    </source>
</evidence>
<dbReference type="OrthoDB" id="9806477at2"/>
<keyword evidence="5" id="KW-1133">Transmembrane helix</keyword>
<dbReference type="SUPFAM" id="SSF58104">
    <property type="entry name" value="Methyl-accepting chemotaxis protein (MCP) signaling domain"/>
    <property type="match status" value="1"/>
</dbReference>
<gene>
    <name evidence="8" type="ORF">DES41_106355</name>
</gene>
<dbReference type="EMBL" id="QPJK01000006">
    <property type="protein sequence ID" value="RCW69481.1"/>
    <property type="molecule type" value="Genomic_DNA"/>
</dbReference>
<evidence type="ECO:0000313" key="9">
    <source>
        <dbReference type="Proteomes" id="UP000252884"/>
    </source>
</evidence>
<comment type="caution">
    <text evidence="8">The sequence shown here is derived from an EMBL/GenBank/DDBJ whole genome shotgun (WGS) entry which is preliminary data.</text>
</comment>
<dbReference type="AlphaFoldDB" id="A0A368XNA7"/>
<comment type="similarity">
    <text evidence="3">Belongs to the methyl-accepting chemotaxis (MCP) protein family.</text>
</comment>
<dbReference type="Pfam" id="PF00015">
    <property type="entry name" value="MCPsignal"/>
    <property type="match status" value="1"/>
</dbReference>
<reference evidence="8 9" key="1">
    <citation type="submission" date="2018-07" db="EMBL/GenBank/DDBJ databases">
        <title>Genomic Encyclopedia of Type Strains, Phase IV (KMG-IV): sequencing the most valuable type-strain genomes for metagenomic binning, comparative biology and taxonomic classification.</title>
        <authorList>
            <person name="Goeker M."/>
        </authorList>
    </citation>
    <scope>NUCLEOTIDE SEQUENCE [LARGE SCALE GENOMIC DNA]</scope>
    <source>
        <strain evidence="8 9">DSM 21634</strain>
    </source>
</reference>
<protein>
    <submittedName>
        <fullName evidence="8">Methyl-accepting chemotaxis protein</fullName>
    </submittedName>
</protein>
<keyword evidence="2" id="KW-0488">Methylation</keyword>
<sequence>MVVPMKPGSFGIAQRLCLVAAVLGLALIGVVVYAKVELDGMSGSAHSMEHIRVPQMQRIAQTELNVTRVSLQLRHAILARSAQEQSTSIADIGEKRKAMDEALAQYARSTSAEGLARFSVIAPLVAKFWQVGERNLVLIRNDHKAEAFAYLVDEVIPVRNQLLSALADSVRFQEDALRADLATVGGNAVSTFRVLVALVVTTIIGLALFAWYISRTLRRRVRLSRAVAESVRDGELGLQVHDLERDEFSPLLAALRDMQLSLSRVVSDVRSSAESVASASVQISQGNSDLSQRTEQQASTLQTTAASMEELSAAVRQNADSAVQANQLAQGASAVASRGGDVVGQVVETMKGINDSSRKIVDIIGVIDGIAFQTNILALNAAVEAARAGEQGRGFAVVASEVRSLAGRSAEAAKEIKALISASVQRVEQGSQLVDQAGTTMAQIVDAIQRVTDIIGEISAASSEQSKGVGQVGQAITVMDHATQQNAALFEESAAAAASLSTQAQNLVHAMAVFRLTGSSSQVRLLTAG</sequence>
<dbReference type="PROSITE" id="PS50111">
    <property type="entry name" value="CHEMOTAXIS_TRANSDUC_2"/>
    <property type="match status" value="1"/>
</dbReference>
<dbReference type="PANTHER" id="PTHR43531:SF14">
    <property type="entry name" value="METHYL-ACCEPTING CHEMOTAXIS PROTEIN I-RELATED"/>
    <property type="match status" value="1"/>
</dbReference>
<evidence type="ECO:0000259" key="6">
    <source>
        <dbReference type="PROSITE" id="PS50111"/>
    </source>
</evidence>
<dbReference type="Proteomes" id="UP000252884">
    <property type="component" value="Unassembled WGS sequence"/>
</dbReference>
<feature type="transmembrane region" description="Helical" evidence="5">
    <location>
        <begin position="192"/>
        <end position="213"/>
    </location>
</feature>
<keyword evidence="4" id="KW-0807">Transducer</keyword>
<dbReference type="PANTHER" id="PTHR43531">
    <property type="entry name" value="PROTEIN ICFG"/>
    <property type="match status" value="1"/>
</dbReference>
<dbReference type="GO" id="GO:0007165">
    <property type="term" value="P:signal transduction"/>
    <property type="evidence" value="ECO:0007669"/>
    <property type="project" value="UniProtKB-KW"/>
</dbReference>
<dbReference type="GO" id="GO:0005886">
    <property type="term" value="C:plasma membrane"/>
    <property type="evidence" value="ECO:0007669"/>
    <property type="project" value="TreeGrafter"/>
</dbReference>
<dbReference type="GO" id="GO:0006935">
    <property type="term" value="P:chemotaxis"/>
    <property type="evidence" value="ECO:0007669"/>
    <property type="project" value="InterPro"/>
</dbReference>
<dbReference type="InterPro" id="IPR003660">
    <property type="entry name" value="HAMP_dom"/>
</dbReference>
<evidence type="ECO:0000256" key="3">
    <source>
        <dbReference type="ARBA" id="ARBA00029447"/>
    </source>
</evidence>